<evidence type="ECO:0000259" key="5">
    <source>
        <dbReference type="PROSITE" id="PS50109"/>
    </source>
</evidence>
<keyword evidence="4" id="KW-0472">Membrane</keyword>
<evidence type="ECO:0000256" key="1">
    <source>
        <dbReference type="ARBA" id="ARBA00000085"/>
    </source>
</evidence>
<feature type="repeat" description="TPR" evidence="3">
    <location>
        <begin position="124"/>
        <end position="157"/>
    </location>
</feature>
<dbReference type="SUPFAM" id="SSF55874">
    <property type="entry name" value="ATPase domain of HSP90 chaperone/DNA topoisomerase II/histidine kinase"/>
    <property type="match status" value="1"/>
</dbReference>
<dbReference type="PANTHER" id="PTHR43065">
    <property type="entry name" value="SENSOR HISTIDINE KINASE"/>
    <property type="match status" value="1"/>
</dbReference>
<evidence type="ECO:0000256" key="4">
    <source>
        <dbReference type="SAM" id="Phobius"/>
    </source>
</evidence>
<keyword evidence="4" id="KW-1133">Transmembrane helix</keyword>
<dbReference type="EMBL" id="BAABHA010000015">
    <property type="protein sequence ID" value="GAA4390879.1"/>
    <property type="molecule type" value="Genomic_DNA"/>
</dbReference>
<feature type="domain" description="Histidine kinase" evidence="5">
    <location>
        <begin position="442"/>
        <end position="686"/>
    </location>
</feature>
<dbReference type="PRINTS" id="PR00344">
    <property type="entry name" value="BCTRLSENSOR"/>
</dbReference>
<dbReference type="SUPFAM" id="SSF48452">
    <property type="entry name" value="TPR-like"/>
    <property type="match status" value="2"/>
</dbReference>
<gene>
    <name evidence="6" type="ORF">GCM10023186_39540</name>
</gene>
<dbReference type="Gene3D" id="3.30.565.10">
    <property type="entry name" value="Histidine kinase-like ATPase, C-terminal domain"/>
    <property type="match status" value="1"/>
</dbReference>
<dbReference type="InterPro" id="IPR011990">
    <property type="entry name" value="TPR-like_helical_dom_sf"/>
</dbReference>
<dbReference type="PROSITE" id="PS50005">
    <property type="entry name" value="TPR"/>
    <property type="match status" value="1"/>
</dbReference>
<proteinExistence type="predicted"/>
<comment type="catalytic activity">
    <reaction evidence="1">
        <text>ATP + protein L-histidine = ADP + protein N-phospho-L-histidine.</text>
        <dbReference type="EC" id="2.7.13.3"/>
    </reaction>
</comment>
<dbReference type="PROSITE" id="PS50109">
    <property type="entry name" value="HIS_KIN"/>
    <property type="match status" value="1"/>
</dbReference>
<comment type="caution">
    <text evidence="6">The sequence shown here is derived from an EMBL/GenBank/DDBJ whole genome shotgun (WGS) entry which is preliminary data.</text>
</comment>
<keyword evidence="4" id="KW-0812">Transmembrane</keyword>
<dbReference type="SMART" id="SM00387">
    <property type="entry name" value="HATPase_c"/>
    <property type="match status" value="1"/>
</dbReference>
<dbReference type="PANTHER" id="PTHR43065:SF42">
    <property type="entry name" value="TWO-COMPONENT SENSOR PPRA"/>
    <property type="match status" value="1"/>
</dbReference>
<reference evidence="7" key="1">
    <citation type="journal article" date="2019" name="Int. J. Syst. Evol. Microbiol.">
        <title>The Global Catalogue of Microorganisms (GCM) 10K type strain sequencing project: providing services to taxonomists for standard genome sequencing and annotation.</title>
        <authorList>
            <consortium name="The Broad Institute Genomics Platform"/>
            <consortium name="The Broad Institute Genome Sequencing Center for Infectious Disease"/>
            <person name="Wu L."/>
            <person name="Ma J."/>
        </authorList>
    </citation>
    <scope>NUCLEOTIDE SEQUENCE [LARGE SCALE GENOMIC DNA]</scope>
    <source>
        <strain evidence="7">JCM 17924</strain>
    </source>
</reference>
<dbReference type="Gene3D" id="1.25.40.10">
    <property type="entry name" value="Tetratricopeptide repeat domain"/>
    <property type="match status" value="2"/>
</dbReference>
<evidence type="ECO:0000313" key="7">
    <source>
        <dbReference type="Proteomes" id="UP001500454"/>
    </source>
</evidence>
<name>A0ABP8JHB3_9BACT</name>
<dbReference type="RefSeq" id="WP_345227023.1">
    <property type="nucleotide sequence ID" value="NZ_BAABHA010000015.1"/>
</dbReference>
<dbReference type="InterPro" id="IPR003594">
    <property type="entry name" value="HATPase_dom"/>
</dbReference>
<dbReference type="Proteomes" id="UP001500454">
    <property type="component" value="Unassembled WGS sequence"/>
</dbReference>
<dbReference type="InterPro" id="IPR036890">
    <property type="entry name" value="HATPase_C_sf"/>
</dbReference>
<evidence type="ECO:0000256" key="3">
    <source>
        <dbReference type="PROSITE-ProRule" id="PRU00339"/>
    </source>
</evidence>
<accession>A0ABP8JHB3</accession>
<protein>
    <recommendedName>
        <fullName evidence="2">histidine kinase</fullName>
        <ecNumber evidence="2">2.7.13.3</ecNumber>
    </recommendedName>
</protein>
<evidence type="ECO:0000313" key="6">
    <source>
        <dbReference type="EMBL" id="GAA4390879.1"/>
    </source>
</evidence>
<feature type="transmembrane region" description="Helical" evidence="4">
    <location>
        <begin position="361"/>
        <end position="379"/>
    </location>
</feature>
<dbReference type="InterPro" id="IPR019734">
    <property type="entry name" value="TPR_rpt"/>
</dbReference>
<dbReference type="Pfam" id="PF13424">
    <property type="entry name" value="TPR_12"/>
    <property type="match status" value="1"/>
</dbReference>
<dbReference type="Pfam" id="PF02518">
    <property type="entry name" value="HATPase_c"/>
    <property type="match status" value="1"/>
</dbReference>
<keyword evidence="3" id="KW-0802">TPR repeat</keyword>
<dbReference type="Gene3D" id="1.10.287.130">
    <property type="match status" value="1"/>
</dbReference>
<organism evidence="6 7">
    <name type="scientific">Hymenobacter koreensis</name>
    <dbReference type="NCBI Taxonomy" id="1084523"/>
    <lineage>
        <taxon>Bacteria</taxon>
        <taxon>Pseudomonadati</taxon>
        <taxon>Bacteroidota</taxon>
        <taxon>Cytophagia</taxon>
        <taxon>Cytophagales</taxon>
        <taxon>Hymenobacteraceae</taxon>
        <taxon>Hymenobacter</taxon>
    </lineage>
</organism>
<dbReference type="EC" id="2.7.13.3" evidence="2"/>
<dbReference type="SMART" id="SM00028">
    <property type="entry name" value="TPR"/>
    <property type="match status" value="5"/>
</dbReference>
<evidence type="ECO:0000256" key="2">
    <source>
        <dbReference type="ARBA" id="ARBA00012438"/>
    </source>
</evidence>
<dbReference type="InterPro" id="IPR004358">
    <property type="entry name" value="Sig_transdc_His_kin-like_C"/>
</dbReference>
<keyword evidence="7" id="KW-1185">Reference proteome</keyword>
<sequence>MTHRLVVLLVALLLTAPVGGLRAQSPQTPALHRALAAARHDTTRVLLMADLSASYRYSRFDSVQWYARKGLELARRIGYVKGEGRCISRLGILMSERGNLPQALRTDLQALQLNEQCNDYEGMARTLNQIGLLYFALEDYRPALSYFFRAKALYDDLHTTDHSQVVSVLTNLGASYEGRGQLDSAALYLNQAYHLTDPARETRWSCWGNPTPYVLRELGLLQASHGHSEKALGFYRRSVKAAAPENDRRSTCRAYQYMSELYHAQQQPDSSIYYARKALAVARSLPFVVGVVRTSSLLAETFAARQQNDSTLKYLRIRLMAEDSLYNPKRIKQLDAIGFAEQQRLRRLEYEQSRFTARLRMYGLLAGVAVLLLIAGLLWRNNRQQHRANARLRVLHQEVTEQKQEITTQRDSLARMLHELKVAQSQLVLHEKMASLGELMAGVAYEIQHPVNQIKTFAGINASLAEELRKELAKVPMSFDDQEYLAEILLNLSQNYAKIVQFGQRADSVVRGMAEYSNSAPGPRQATELNAFVEDYLRLTYHDVRAKNRNFHAALLPRFDPEVGSLPVVRHDLGRVLVSLFSNAFYAVQQRQAQAEEDYVPQVMVSTRAIDGHVEIRVRDNGPGISAEALPNLFNRFFSTKPPEDGPGLGLALSHDLITKGQGGTLTVETQAGEYTEFVISLPIHQPQPAG</sequence>
<dbReference type="InterPro" id="IPR005467">
    <property type="entry name" value="His_kinase_dom"/>
</dbReference>